<dbReference type="PANTHER" id="PTHR24220:SF666">
    <property type="entry name" value="HEMIN IMPORT ATP-BINDING PROTEIN HRTA-RELATED"/>
    <property type="match status" value="1"/>
</dbReference>
<dbReference type="InterPro" id="IPR017871">
    <property type="entry name" value="ABC_transporter-like_CS"/>
</dbReference>
<dbReference type="RefSeq" id="WP_012846723.1">
    <property type="nucleotide sequence ID" value="NZ_CP039261.1"/>
</dbReference>
<keyword evidence="5" id="KW-0547">Nucleotide-binding</keyword>
<dbReference type="PANTHER" id="PTHR24220">
    <property type="entry name" value="IMPORT ATP-BINDING PROTEIN"/>
    <property type="match status" value="1"/>
</dbReference>
<dbReference type="InterPro" id="IPR015854">
    <property type="entry name" value="ABC_transpr_LolD-like"/>
</dbReference>
<dbReference type="PROSITE" id="PS00211">
    <property type="entry name" value="ABC_TRANSPORTER_1"/>
    <property type="match status" value="1"/>
</dbReference>
<dbReference type="AlphaFoldDB" id="A0A267M9V6"/>
<dbReference type="GO" id="GO:0005524">
    <property type="term" value="F:ATP binding"/>
    <property type="evidence" value="ECO:0007669"/>
    <property type="project" value="UniProtKB-KW"/>
</dbReference>
<keyword evidence="8" id="KW-0472">Membrane</keyword>
<reference evidence="14 15" key="1">
    <citation type="submission" date="2017-05" db="EMBL/GenBank/DDBJ databases">
        <title>Lactobacillus johnsonii from commercial turkeys.</title>
        <authorList>
            <person name="Johnson T.J."/>
            <person name="Youmans B."/>
        </authorList>
    </citation>
    <scope>NUCLEOTIDE SEQUENCE [LARGE SCALE GENOMIC DNA]</scope>
    <source>
        <strain evidence="14 15">UMNLJ114</strain>
    </source>
</reference>
<feature type="domain" description="ABC transporter" evidence="12">
    <location>
        <begin position="4"/>
        <end position="226"/>
    </location>
</feature>
<dbReference type="CDD" id="cd03255">
    <property type="entry name" value="ABC_MJ0796_LolCDE_FtsE"/>
    <property type="match status" value="1"/>
</dbReference>
<dbReference type="PROSITE" id="PS50893">
    <property type="entry name" value="ABC_TRANSPORTER_2"/>
    <property type="match status" value="1"/>
</dbReference>
<dbReference type="Pfam" id="PF00005">
    <property type="entry name" value="ABC_tran"/>
    <property type="match status" value="1"/>
</dbReference>
<evidence type="ECO:0000256" key="11">
    <source>
        <dbReference type="ARBA" id="ARBA00024721"/>
    </source>
</evidence>
<evidence type="ECO:0000256" key="7">
    <source>
        <dbReference type="ARBA" id="ARBA00022970"/>
    </source>
</evidence>
<evidence type="ECO:0000256" key="9">
    <source>
        <dbReference type="ARBA" id="ARBA00024359"/>
    </source>
</evidence>
<dbReference type="SUPFAM" id="SSF52540">
    <property type="entry name" value="P-loop containing nucleoside triphosphate hydrolases"/>
    <property type="match status" value="1"/>
</dbReference>
<dbReference type="Proteomes" id="UP000732527">
    <property type="component" value="Unassembled WGS sequence"/>
</dbReference>
<reference evidence="13" key="2">
    <citation type="journal article" date="2021" name="PeerJ">
        <title>Extensive microbial diversity within the chicken gut microbiome revealed by metagenomics and culture.</title>
        <authorList>
            <person name="Gilroy R."/>
            <person name="Ravi A."/>
            <person name="Getino M."/>
            <person name="Pursley I."/>
            <person name="Horton D.L."/>
            <person name="Alikhan N.F."/>
            <person name="Baker D."/>
            <person name="Gharbi K."/>
            <person name="Hall N."/>
            <person name="Watson M."/>
            <person name="Adriaenssens E.M."/>
            <person name="Foster-Nyarko E."/>
            <person name="Jarju S."/>
            <person name="Secka A."/>
            <person name="Antonio M."/>
            <person name="Oren A."/>
            <person name="Chaudhuri R.R."/>
            <person name="La Ragione R."/>
            <person name="Hildebrand F."/>
            <person name="Pallen M.J."/>
        </authorList>
    </citation>
    <scope>NUCLEOTIDE SEQUENCE</scope>
    <source>
        <strain evidence="13">CHK192-2623</strain>
    </source>
</reference>
<keyword evidence="7" id="KW-0029">Amino-acid transport</keyword>
<evidence type="ECO:0000256" key="4">
    <source>
        <dbReference type="ARBA" id="ARBA00022475"/>
    </source>
</evidence>
<dbReference type="InterPro" id="IPR027417">
    <property type="entry name" value="P-loop_NTPase"/>
</dbReference>
<keyword evidence="3" id="KW-0813">Transport</keyword>
<evidence type="ECO:0000313" key="13">
    <source>
        <dbReference type="EMBL" id="HJE49807.1"/>
    </source>
</evidence>
<dbReference type="GO" id="GO:0016887">
    <property type="term" value="F:ATP hydrolysis activity"/>
    <property type="evidence" value="ECO:0007669"/>
    <property type="project" value="InterPro"/>
</dbReference>
<evidence type="ECO:0000259" key="12">
    <source>
        <dbReference type="PROSITE" id="PS50893"/>
    </source>
</evidence>
<name>A0A267M9V6_LACJH</name>
<reference evidence="13" key="3">
    <citation type="submission" date="2021-09" db="EMBL/GenBank/DDBJ databases">
        <authorList>
            <person name="Gilroy R."/>
        </authorList>
    </citation>
    <scope>NUCLEOTIDE SEQUENCE</scope>
    <source>
        <strain evidence="13">CHK192-2623</strain>
    </source>
</reference>
<dbReference type="EMBL" id="DYYQ01000042">
    <property type="protein sequence ID" value="HJE49807.1"/>
    <property type="molecule type" value="Genomic_DNA"/>
</dbReference>
<evidence type="ECO:0000256" key="5">
    <source>
        <dbReference type="ARBA" id="ARBA00022741"/>
    </source>
</evidence>
<comment type="subcellular location">
    <subcellularLocation>
        <location evidence="1">Cell membrane</location>
        <topology evidence="1">Peripheral membrane protein</topology>
    </subcellularLocation>
</comment>
<dbReference type="GO" id="GO:0098796">
    <property type="term" value="C:membrane protein complex"/>
    <property type="evidence" value="ECO:0007669"/>
    <property type="project" value="UniProtKB-ARBA"/>
</dbReference>
<keyword evidence="4" id="KW-1003">Cell membrane</keyword>
<evidence type="ECO:0000256" key="1">
    <source>
        <dbReference type="ARBA" id="ARBA00004202"/>
    </source>
</evidence>
<dbReference type="Proteomes" id="UP000216008">
    <property type="component" value="Unassembled WGS sequence"/>
</dbReference>
<evidence type="ECO:0000256" key="3">
    <source>
        <dbReference type="ARBA" id="ARBA00022448"/>
    </source>
</evidence>
<proteinExistence type="inferred from homology"/>
<comment type="subunit">
    <text evidence="2">The complex is composed of two ATP-binding proteins (HrtA), two transmembrane proteins (HrtB) and a solute-binding protein.</text>
</comment>
<accession>A0A267M9V6</accession>
<evidence type="ECO:0000256" key="6">
    <source>
        <dbReference type="ARBA" id="ARBA00022840"/>
    </source>
</evidence>
<evidence type="ECO:0000313" key="14">
    <source>
        <dbReference type="EMBL" id="PAB55610.1"/>
    </source>
</evidence>
<evidence type="ECO:0000256" key="2">
    <source>
        <dbReference type="ARBA" id="ARBA00011131"/>
    </source>
</evidence>
<keyword evidence="6 14" id="KW-0067">ATP-binding</keyword>
<evidence type="ECO:0000256" key="10">
    <source>
        <dbReference type="ARBA" id="ARBA00024432"/>
    </source>
</evidence>
<sequence length="226" mass="24630">MSVIELKNVSKSYGQGSAKVDALKDVDFEAQKGEVVLIEGPSGAGKSTFLTIAGALQKPTSGEVFIGGDNVTNYSPKQADALRLDKIGFVLQAYNLVPYLTVREQFILVDKVKKSGNLSKEALDGLLDELGISQLVNKYPKELSGGQQQRVAIARALYADPAIILADEPTASLDSEKVEEVGKLFKSLAKQKEKAIILVTHDLRLNKYSDKIYEMLDGRLSLKKDN</sequence>
<comment type="function">
    <text evidence="11">Part of the ABC transporter complex hrt involved in hemin import. Responsible for energy coupling to the transport system.</text>
</comment>
<evidence type="ECO:0000313" key="15">
    <source>
        <dbReference type="Proteomes" id="UP000216008"/>
    </source>
</evidence>
<dbReference type="EMBL" id="NIBD01000021">
    <property type="protein sequence ID" value="PAB55610.1"/>
    <property type="molecule type" value="Genomic_DNA"/>
</dbReference>
<organism evidence="14 15">
    <name type="scientific">Lactobacillus johnsonii</name>
    <dbReference type="NCBI Taxonomy" id="33959"/>
    <lineage>
        <taxon>Bacteria</taxon>
        <taxon>Bacillati</taxon>
        <taxon>Bacillota</taxon>
        <taxon>Bacilli</taxon>
        <taxon>Lactobacillales</taxon>
        <taxon>Lactobacillaceae</taxon>
        <taxon>Lactobacillus</taxon>
    </lineage>
</organism>
<dbReference type="GO" id="GO:0006865">
    <property type="term" value="P:amino acid transport"/>
    <property type="evidence" value="ECO:0007669"/>
    <property type="project" value="UniProtKB-KW"/>
</dbReference>
<dbReference type="GO" id="GO:0005886">
    <property type="term" value="C:plasma membrane"/>
    <property type="evidence" value="ECO:0007669"/>
    <property type="project" value="UniProtKB-SubCell"/>
</dbReference>
<dbReference type="InterPro" id="IPR003439">
    <property type="entry name" value="ABC_transporter-like_ATP-bd"/>
</dbReference>
<comment type="caution">
    <text evidence="14">The sequence shown here is derived from an EMBL/GenBank/DDBJ whole genome shotgun (WGS) entry which is preliminary data.</text>
</comment>
<dbReference type="InterPro" id="IPR017911">
    <property type="entry name" value="MacB-like_ATP-bd"/>
</dbReference>
<dbReference type="InterPro" id="IPR003593">
    <property type="entry name" value="AAA+_ATPase"/>
</dbReference>
<gene>
    <name evidence="14" type="ORF">A3Q24_04115</name>
    <name evidence="13" type="ORF">K8V69_06475</name>
</gene>
<evidence type="ECO:0000256" key="8">
    <source>
        <dbReference type="ARBA" id="ARBA00023136"/>
    </source>
</evidence>
<dbReference type="GO" id="GO:0022857">
    <property type="term" value="F:transmembrane transporter activity"/>
    <property type="evidence" value="ECO:0007669"/>
    <property type="project" value="TreeGrafter"/>
</dbReference>
<dbReference type="Gene3D" id="3.40.50.300">
    <property type="entry name" value="P-loop containing nucleotide triphosphate hydrolases"/>
    <property type="match status" value="1"/>
</dbReference>
<dbReference type="SMART" id="SM00382">
    <property type="entry name" value="AAA"/>
    <property type="match status" value="1"/>
</dbReference>
<protein>
    <recommendedName>
        <fullName evidence="10">Putative hemin import ATP-binding protein HrtA</fullName>
    </recommendedName>
</protein>
<dbReference type="FunFam" id="3.40.50.300:FF:000032">
    <property type="entry name" value="Export ABC transporter ATP-binding protein"/>
    <property type="match status" value="1"/>
</dbReference>
<comment type="similarity">
    <text evidence="9">Belongs to the ABC transporter superfamily. HrtA family.</text>
</comment>